<evidence type="ECO:0000313" key="3">
    <source>
        <dbReference type="EMBL" id="MFC6395715.1"/>
    </source>
</evidence>
<dbReference type="PANTHER" id="PTHR40446:SF2">
    <property type="entry name" value="N-ACETYLGLUCOSAMINE-1-PHOSPHODIESTER ALPHA-N-ACETYLGLUCOSAMINIDASE"/>
    <property type="match status" value="1"/>
</dbReference>
<gene>
    <name evidence="3" type="ORF">ACFP57_01725</name>
</gene>
<dbReference type="GO" id="GO:0016798">
    <property type="term" value="F:hydrolase activity, acting on glycosyl bonds"/>
    <property type="evidence" value="ECO:0007669"/>
    <property type="project" value="UniProtKB-KW"/>
</dbReference>
<evidence type="ECO:0000256" key="1">
    <source>
        <dbReference type="SAM" id="MobiDB-lite"/>
    </source>
</evidence>
<evidence type="ECO:0000259" key="2">
    <source>
        <dbReference type="Pfam" id="PF09992"/>
    </source>
</evidence>
<feature type="domain" description="Phosphodiester glycosidase" evidence="2">
    <location>
        <begin position="150"/>
        <end position="327"/>
    </location>
</feature>
<dbReference type="InterPro" id="IPR018711">
    <property type="entry name" value="NAGPA"/>
</dbReference>
<protein>
    <submittedName>
        <fullName evidence="3">Phosphodiester glycosidase family protein</fullName>
    </submittedName>
</protein>
<organism evidence="3 4">
    <name type="scientific">Luteococcus sanguinis</name>
    <dbReference type="NCBI Taxonomy" id="174038"/>
    <lineage>
        <taxon>Bacteria</taxon>
        <taxon>Bacillati</taxon>
        <taxon>Actinomycetota</taxon>
        <taxon>Actinomycetes</taxon>
        <taxon>Propionibacteriales</taxon>
        <taxon>Propionibacteriaceae</taxon>
        <taxon>Luteococcus</taxon>
    </lineage>
</organism>
<dbReference type="RefSeq" id="WP_343884410.1">
    <property type="nucleotide sequence ID" value="NZ_BAAAKI010000002.1"/>
</dbReference>
<dbReference type="Pfam" id="PF09992">
    <property type="entry name" value="NAGPA"/>
    <property type="match status" value="1"/>
</dbReference>
<evidence type="ECO:0000313" key="4">
    <source>
        <dbReference type="Proteomes" id="UP001596266"/>
    </source>
</evidence>
<feature type="region of interest" description="Disordered" evidence="1">
    <location>
        <begin position="66"/>
        <end position="92"/>
    </location>
</feature>
<sequence>MTTSRTSRRAILGGALGTTLLGVGGGTAWALDRFVVDHAEITNASSYGQGASSSASSSASSTATASASESASTTSATSGTLTETSYTSDTEQITITSKSSGSGDSALAWFIADVQVTDATLVKTAFAEDTFGTNIIANPSDILSQFGGLFGINGDYYGFRETGIVIRNGVAFRDSGARQGLLLTRDGDMSLYDETATTAKQLVSDGAWQTWSFGPGLVTGGKVIDGIDSIEIDTNVGNHSIQGNQPRTAVGTLGTNHFVFVAVDGRSSGYSNGLTLPDLAELMKGIGCTVAYNLDGGGSTAMVFNGSLVNNPLGKGQERGTSDIIYLSK</sequence>
<dbReference type="PANTHER" id="PTHR40446">
    <property type="entry name" value="N-ACETYLGLUCOSAMINE-1-PHOSPHODIESTER ALPHA-N-ACETYLGLUCOSAMINIDASE"/>
    <property type="match status" value="1"/>
</dbReference>
<proteinExistence type="predicted"/>
<name>A0ABW1WWT4_9ACTN</name>
<keyword evidence="4" id="KW-1185">Reference proteome</keyword>
<keyword evidence="3" id="KW-0326">Glycosidase</keyword>
<dbReference type="PROSITE" id="PS51318">
    <property type="entry name" value="TAT"/>
    <property type="match status" value="1"/>
</dbReference>
<reference evidence="4" key="1">
    <citation type="journal article" date="2019" name="Int. J. Syst. Evol. Microbiol.">
        <title>The Global Catalogue of Microorganisms (GCM) 10K type strain sequencing project: providing services to taxonomists for standard genome sequencing and annotation.</title>
        <authorList>
            <consortium name="The Broad Institute Genomics Platform"/>
            <consortium name="The Broad Institute Genome Sequencing Center for Infectious Disease"/>
            <person name="Wu L."/>
            <person name="Ma J."/>
        </authorList>
    </citation>
    <scope>NUCLEOTIDE SEQUENCE [LARGE SCALE GENOMIC DNA]</scope>
    <source>
        <strain evidence="4">CGMCC 1.15277</strain>
    </source>
</reference>
<dbReference type="InterPro" id="IPR006311">
    <property type="entry name" value="TAT_signal"/>
</dbReference>
<dbReference type="Proteomes" id="UP001596266">
    <property type="component" value="Unassembled WGS sequence"/>
</dbReference>
<dbReference type="EMBL" id="JBHSUA010000007">
    <property type="protein sequence ID" value="MFC6395715.1"/>
    <property type="molecule type" value="Genomic_DNA"/>
</dbReference>
<comment type="caution">
    <text evidence="3">The sequence shown here is derived from an EMBL/GenBank/DDBJ whole genome shotgun (WGS) entry which is preliminary data.</text>
</comment>
<accession>A0ABW1WWT4</accession>
<feature type="compositionally biased region" description="Low complexity" evidence="1">
    <location>
        <begin position="66"/>
        <end position="85"/>
    </location>
</feature>
<keyword evidence="3" id="KW-0378">Hydrolase</keyword>